<gene>
    <name evidence="3" type="ORF">GW952_30945</name>
</gene>
<name>A0A6P1V822_9ENTR</name>
<organism evidence="3 4">
    <name type="scientific">Klebsiella michiganensis</name>
    <dbReference type="NCBI Taxonomy" id="1134687"/>
    <lineage>
        <taxon>Bacteria</taxon>
        <taxon>Pseudomonadati</taxon>
        <taxon>Pseudomonadota</taxon>
        <taxon>Gammaproteobacteria</taxon>
        <taxon>Enterobacterales</taxon>
        <taxon>Enterobacteriaceae</taxon>
        <taxon>Klebsiella/Raoultella group</taxon>
        <taxon>Klebsiella</taxon>
    </lineage>
</organism>
<dbReference type="InterPro" id="IPR009253">
    <property type="entry name" value="DUF905"/>
</dbReference>
<reference evidence="3 4" key="1">
    <citation type="submission" date="2020-01" db="EMBL/GenBank/DDBJ databases">
        <title>Bactrocera dorsalis gut bacteria genome.</title>
        <authorList>
            <person name="Zhang H."/>
            <person name="Cai Z."/>
        </authorList>
    </citation>
    <scope>NUCLEOTIDE SEQUENCE [LARGE SCALE GENOMIC DNA]</scope>
    <source>
        <strain evidence="3 4">BD177</strain>
        <plasmid evidence="3 4">unnamed2</plasmid>
    </source>
</reference>
<geneLocation type="plasmid" evidence="3">
    <name>unnamed2</name>
</geneLocation>
<accession>A0A6P1V822</accession>
<keyword evidence="3" id="KW-0614">Plasmid</keyword>
<evidence type="ECO:0000256" key="2">
    <source>
        <dbReference type="SAM" id="MobiDB-lite"/>
    </source>
</evidence>
<dbReference type="EMBL" id="CP048110">
    <property type="protein sequence ID" value="QHS50037.1"/>
    <property type="molecule type" value="Genomic_DNA"/>
</dbReference>
<dbReference type="Gene3D" id="3.30.160.130">
    <property type="entry name" value="ykff protein like domains"/>
    <property type="match status" value="1"/>
</dbReference>
<protein>
    <submittedName>
        <fullName evidence="3">DUF905 domain-containing protein</fullName>
    </submittedName>
</protein>
<dbReference type="Proteomes" id="UP000464389">
    <property type="component" value="Plasmid unnamed2"/>
</dbReference>
<dbReference type="Pfam" id="PF06006">
    <property type="entry name" value="DUF905"/>
    <property type="match status" value="1"/>
</dbReference>
<feature type="compositionally biased region" description="Basic residues" evidence="2">
    <location>
        <begin position="56"/>
        <end position="69"/>
    </location>
</feature>
<evidence type="ECO:0000256" key="1">
    <source>
        <dbReference type="ARBA" id="ARBA00007059"/>
    </source>
</evidence>
<dbReference type="AlphaFoldDB" id="A0A6P1V822"/>
<evidence type="ECO:0000313" key="3">
    <source>
        <dbReference type="EMBL" id="QHS50037.1"/>
    </source>
</evidence>
<dbReference type="SUPFAM" id="SSF54786">
    <property type="entry name" value="YcfA/nrd intein domain"/>
    <property type="match status" value="1"/>
</dbReference>
<comment type="similarity">
    <text evidence="1">Belongs to the UPF0401 family.</text>
</comment>
<evidence type="ECO:0000313" key="4">
    <source>
        <dbReference type="Proteomes" id="UP000464389"/>
    </source>
</evidence>
<feature type="region of interest" description="Disordered" evidence="2">
    <location>
        <begin position="56"/>
        <end position="84"/>
    </location>
</feature>
<dbReference type="RefSeq" id="WP_162122813.1">
    <property type="nucleotide sequence ID" value="NZ_CP048110.1"/>
</dbReference>
<sequence length="84" mass="9868">MREAIRAMPFLSCSDFSRREAEAVAAAWENAFIEDDQKTHFRVAVRRSTAIWSRKVFRQKRRQTKKNVARRNEKSRENPASSTP</sequence>
<dbReference type="InterPro" id="IPR038612">
    <property type="entry name" value="YkfF-like_sf"/>
</dbReference>
<proteinExistence type="inferred from homology"/>